<evidence type="ECO:0000256" key="5">
    <source>
        <dbReference type="SAM" id="Phobius"/>
    </source>
</evidence>
<sequence length="111" mass="12856">MSLHLQHLHQRKRLSRTLEPYPARTPWKRVFDRVILGVGILGPIMSFPQIVLIYGGRDASGVSPITFFSWALFDILWIFYGLVHKETPIITTYMLWFVCNTLIFIGAMLYG</sequence>
<reference evidence="6 7" key="1">
    <citation type="journal article" date="2016" name="Nat. Commun.">
        <title>Thousands of microbial genomes shed light on interconnected biogeochemical processes in an aquifer system.</title>
        <authorList>
            <person name="Anantharaman K."/>
            <person name="Brown C.T."/>
            <person name="Hug L.A."/>
            <person name="Sharon I."/>
            <person name="Castelle C.J."/>
            <person name="Probst A.J."/>
            <person name="Thomas B.C."/>
            <person name="Singh A."/>
            <person name="Wilkins M.J."/>
            <person name="Karaoz U."/>
            <person name="Brodie E.L."/>
            <person name="Williams K.H."/>
            <person name="Hubbard S.S."/>
            <person name="Banfield J.F."/>
        </authorList>
    </citation>
    <scope>NUCLEOTIDE SEQUENCE [LARGE SCALE GENOMIC DNA]</scope>
</reference>
<protein>
    <submittedName>
        <fullName evidence="6">Uncharacterized protein</fullName>
    </submittedName>
</protein>
<evidence type="ECO:0000256" key="3">
    <source>
        <dbReference type="ARBA" id="ARBA00022989"/>
    </source>
</evidence>
<keyword evidence="4 5" id="KW-0472">Membrane</keyword>
<comment type="caution">
    <text evidence="6">The sequence shown here is derived from an EMBL/GenBank/DDBJ whole genome shotgun (WGS) entry which is preliminary data.</text>
</comment>
<dbReference type="Pfam" id="PF04193">
    <property type="entry name" value="PQ-loop"/>
    <property type="match status" value="1"/>
</dbReference>
<dbReference type="Gene3D" id="1.20.1280.290">
    <property type="match status" value="1"/>
</dbReference>
<evidence type="ECO:0000313" key="7">
    <source>
        <dbReference type="Proteomes" id="UP000177215"/>
    </source>
</evidence>
<accession>A0A1F6EV36</accession>
<evidence type="ECO:0000256" key="1">
    <source>
        <dbReference type="ARBA" id="ARBA00004141"/>
    </source>
</evidence>
<dbReference type="InterPro" id="IPR006603">
    <property type="entry name" value="PQ-loop_rpt"/>
</dbReference>
<evidence type="ECO:0000256" key="4">
    <source>
        <dbReference type="ARBA" id="ARBA00023136"/>
    </source>
</evidence>
<keyword evidence="2 5" id="KW-0812">Transmembrane</keyword>
<dbReference type="STRING" id="1798515.A3B35_03650"/>
<proteinExistence type="predicted"/>
<comment type="subcellular location">
    <subcellularLocation>
        <location evidence="1">Membrane</location>
        <topology evidence="1">Multi-pass membrane protein</topology>
    </subcellularLocation>
</comment>
<dbReference type="GO" id="GO:0016020">
    <property type="term" value="C:membrane"/>
    <property type="evidence" value="ECO:0007669"/>
    <property type="project" value="UniProtKB-SubCell"/>
</dbReference>
<gene>
    <name evidence="6" type="ORF">A3B35_03650</name>
</gene>
<dbReference type="Proteomes" id="UP000177215">
    <property type="component" value="Unassembled WGS sequence"/>
</dbReference>
<feature type="transmembrane region" description="Helical" evidence="5">
    <location>
        <begin position="61"/>
        <end position="83"/>
    </location>
</feature>
<feature type="transmembrane region" description="Helical" evidence="5">
    <location>
        <begin position="34"/>
        <end position="55"/>
    </location>
</feature>
<evidence type="ECO:0000256" key="2">
    <source>
        <dbReference type="ARBA" id="ARBA00022692"/>
    </source>
</evidence>
<organism evidence="6 7">
    <name type="scientific">Candidatus Kaiserbacteria bacterium RIFCSPLOWO2_01_FULL_54_24</name>
    <dbReference type="NCBI Taxonomy" id="1798515"/>
    <lineage>
        <taxon>Bacteria</taxon>
        <taxon>Candidatus Kaiseribacteriota</taxon>
    </lineage>
</organism>
<dbReference type="AlphaFoldDB" id="A0A1F6EV36"/>
<evidence type="ECO:0000313" key="6">
    <source>
        <dbReference type="EMBL" id="OGG77498.1"/>
    </source>
</evidence>
<feature type="transmembrane region" description="Helical" evidence="5">
    <location>
        <begin position="90"/>
        <end position="110"/>
    </location>
</feature>
<keyword evidence="3 5" id="KW-1133">Transmembrane helix</keyword>
<name>A0A1F6EV36_9BACT</name>
<dbReference type="EMBL" id="MFMC01000015">
    <property type="protein sequence ID" value="OGG77498.1"/>
    <property type="molecule type" value="Genomic_DNA"/>
</dbReference>